<dbReference type="EMBL" id="UAWT01000050">
    <property type="protein sequence ID" value="SQC72205.1"/>
    <property type="molecule type" value="Genomic_DNA"/>
</dbReference>
<proteinExistence type="inferred from homology"/>
<evidence type="ECO:0000256" key="2">
    <source>
        <dbReference type="ARBA" id="ARBA00011903"/>
    </source>
</evidence>
<dbReference type="GO" id="GO:0005524">
    <property type="term" value="F:ATP binding"/>
    <property type="evidence" value="ECO:0007669"/>
    <property type="project" value="UniProtKB-KW"/>
</dbReference>
<keyword evidence="4" id="KW-0547">Nucleotide-binding</keyword>
<comment type="similarity">
    <text evidence="1">Belongs to the CpsD/CapB family.</text>
</comment>
<dbReference type="GO" id="GO:0005886">
    <property type="term" value="C:plasma membrane"/>
    <property type="evidence" value="ECO:0007669"/>
    <property type="project" value="TreeGrafter"/>
</dbReference>
<dbReference type="FunFam" id="3.40.50.300:FF:000527">
    <property type="entry name" value="Tyrosine-protein kinase etk"/>
    <property type="match status" value="1"/>
</dbReference>
<dbReference type="NCBIfam" id="TIGR01007">
    <property type="entry name" value="eps_fam"/>
    <property type="match status" value="1"/>
</dbReference>
<evidence type="ECO:0000256" key="4">
    <source>
        <dbReference type="ARBA" id="ARBA00022741"/>
    </source>
</evidence>
<evidence type="ECO:0000256" key="3">
    <source>
        <dbReference type="ARBA" id="ARBA00022679"/>
    </source>
</evidence>
<dbReference type="Proteomes" id="UP000250257">
    <property type="component" value="Unassembled WGS sequence"/>
</dbReference>
<dbReference type="SUPFAM" id="SSF52540">
    <property type="entry name" value="P-loop containing nucleoside triphosphate hydrolases"/>
    <property type="match status" value="1"/>
</dbReference>
<organism evidence="10 11">
    <name type="scientific">Listeria fleischmannii subsp. fleischmannii</name>
    <dbReference type="NCBI Taxonomy" id="1671902"/>
    <lineage>
        <taxon>Bacteria</taxon>
        <taxon>Bacillati</taxon>
        <taxon>Bacillota</taxon>
        <taxon>Bacilli</taxon>
        <taxon>Bacillales</taxon>
        <taxon>Listeriaceae</taxon>
        <taxon>Listeria</taxon>
    </lineage>
</organism>
<dbReference type="CDD" id="cd05387">
    <property type="entry name" value="BY-kinase"/>
    <property type="match status" value="1"/>
</dbReference>
<evidence type="ECO:0000256" key="8">
    <source>
        <dbReference type="ARBA" id="ARBA00051245"/>
    </source>
</evidence>
<dbReference type="AlphaFoldDB" id="A0A2X3HN45"/>
<dbReference type="Pfam" id="PF13614">
    <property type="entry name" value="AAA_31"/>
    <property type="match status" value="1"/>
</dbReference>
<keyword evidence="5 10" id="KW-0418">Kinase</keyword>
<evidence type="ECO:0000256" key="5">
    <source>
        <dbReference type="ARBA" id="ARBA00022777"/>
    </source>
</evidence>
<accession>A0A2X3HN45</accession>
<gene>
    <name evidence="10" type="primary">ywqD_8</name>
    <name evidence="10" type="ORF">NCTC13940_02925</name>
</gene>
<evidence type="ECO:0000256" key="7">
    <source>
        <dbReference type="ARBA" id="ARBA00023137"/>
    </source>
</evidence>
<keyword evidence="3 10" id="KW-0808">Transferase</keyword>
<keyword evidence="6" id="KW-0067">ATP-binding</keyword>
<comment type="catalytic activity">
    <reaction evidence="8">
        <text>L-tyrosyl-[protein] + ATP = O-phospho-L-tyrosyl-[protein] + ADP + H(+)</text>
        <dbReference type="Rhea" id="RHEA:10596"/>
        <dbReference type="Rhea" id="RHEA-COMP:10136"/>
        <dbReference type="Rhea" id="RHEA-COMP:20101"/>
        <dbReference type="ChEBI" id="CHEBI:15378"/>
        <dbReference type="ChEBI" id="CHEBI:30616"/>
        <dbReference type="ChEBI" id="CHEBI:46858"/>
        <dbReference type="ChEBI" id="CHEBI:61978"/>
        <dbReference type="ChEBI" id="CHEBI:456216"/>
        <dbReference type="EC" id="2.7.10.2"/>
    </reaction>
</comment>
<dbReference type="GO" id="GO:0042802">
    <property type="term" value="F:identical protein binding"/>
    <property type="evidence" value="ECO:0007669"/>
    <property type="project" value="UniProtKB-ARBA"/>
</dbReference>
<dbReference type="STRING" id="1214117.LFLEISCH_00055"/>
<dbReference type="GO" id="GO:0004715">
    <property type="term" value="F:non-membrane spanning protein tyrosine kinase activity"/>
    <property type="evidence" value="ECO:0007669"/>
    <property type="project" value="UniProtKB-EC"/>
</dbReference>
<dbReference type="PANTHER" id="PTHR32309">
    <property type="entry name" value="TYROSINE-PROTEIN KINASE"/>
    <property type="match status" value="1"/>
</dbReference>
<evidence type="ECO:0000256" key="1">
    <source>
        <dbReference type="ARBA" id="ARBA00007316"/>
    </source>
</evidence>
<evidence type="ECO:0000313" key="11">
    <source>
        <dbReference type="Proteomes" id="UP000250257"/>
    </source>
</evidence>
<keyword evidence="7" id="KW-0829">Tyrosine-protein kinase</keyword>
<dbReference type="PANTHER" id="PTHR32309:SF13">
    <property type="entry name" value="FERRIC ENTEROBACTIN TRANSPORT PROTEIN FEPE"/>
    <property type="match status" value="1"/>
</dbReference>
<dbReference type="InterPro" id="IPR050445">
    <property type="entry name" value="Bact_polysacc_biosynth/exp"/>
</dbReference>
<evidence type="ECO:0000259" key="9">
    <source>
        <dbReference type="Pfam" id="PF13614"/>
    </source>
</evidence>
<dbReference type="EC" id="2.7.10.2" evidence="2"/>
<sequence>MIMSEQITRGRNLITIVNPNGPISEQFKTLRTGIHFSSVDTKYQSIMITSPEPNNGKSTISANLAVCYAKQGNRTLLIDADMRKPTVHRTFDIRVNVGLSNLLTGDMERSEVFRQTEIDNLVVLTSGTVPPNPNELLISKKMEKLMQQFSQEFDQIIIDTPPILASSDALVLTPYVDGTVVVLRSEKSLKDRTKIAVDQLRKTNVPIIGTVLNCVKNRLDNYYDYS</sequence>
<evidence type="ECO:0000313" key="10">
    <source>
        <dbReference type="EMBL" id="SQC72205.1"/>
    </source>
</evidence>
<dbReference type="InterPro" id="IPR027417">
    <property type="entry name" value="P-loop_NTPase"/>
</dbReference>
<dbReference type="InterPro" id="IPR025669">
    <property type="entry name" value="AAA_dom"/>
</dbReference>
<name>A0A2X3HN45_9LIST</name>
<evidence type="ECO:0000256" key="6">
    <source>
        <dbReference type="ARBA" id="ARBA00022840"/>
    </source>
</evidence>
<protein>
    <recommendedName>
        <fullName evidence="2">non-specific protein-tyrosine kinase</fullName>
        <ecNumber evidence="2">2.7.10.2</ecNumber>
    </recommendedName>
</protein>
<feature type="domain" description="AAA" evidence="9">
    <location>
        <begin position="55"/>
        <end position="172"/>
    </location>
</feature>
<dbReference type="InterPro" id="IPR005702">
    <property type="entry name" value="Wzc-like_C"/>
</dbReference>
<reference evidence="10 11" key="1">
    <citation type="submission" date="2018-06" db="EMBL/GenBank/DDBJ databases">
        <authorList>
            <consortium name="Pathogen Informatics"/>
            <person name="Doyle S."/>
        </authorList>
    </citation>
    <scope>NUCLEOTIDE SEQUENCE [LARGE SCALE GENOMIC DNA]</scope>
    <source>
        <strain evidence="10 11">NCTC13940</strain>
    </source>
</reference>
<dbReference type="Gene3D" id="3.40.50.300">
    <property type="entry name" value="P-loop containing nucleotide triphosphate hydrolases"/>
    <property type="match status" value="1"/>
</dbReference>